<dbReference type="GO" id="GO:0005506">
    <property type="term" value="F:iron ion binding"/>
    <property type="evidence" value="ECO:0007669"/>
    <property type="project" value="InterPro"/>
</dbReference>
<keyword evidence="16" id="KW-0732">Signal</keyword>
<keyword evidence="13" id="KW-0472">Membrane</keyword>
<evidence type="ECO:0000256" key="9">
    <source>
        <dbReference type="ARBA" id="ARBA00022848"/>
    </source>
</evidence>
<evidence type="ECO:0000256" key="8">
    <source>
        <dbReference type="ARBA" id="ARBA00022824"/>
    </source>
</evidence>
<sequence>MLFLILFMISIVFYLINKQRSRKKEPPVLQGALPLIGHAHLLIGDSNHYWKMVMKWSKECLTKGSCSIFYICSRKYYVLTDPDDCLTVANACLEKDILYGSARACFGNGLVTATANVWKDQRKLLNPKFNLNYLHSFLDVFNKQAKILVKEFECHIDKGEFDHGSLIRQNEMKTICLTSLGLDFSQDKDTLLEYANAFDNILNCFTEHLQKFWLQIKFLWHRSTLKMKRDKHRAVMYRITDTIIKKRKADHLNKLITGDVDEGENFKPFLDVLFELKKTVGDDVMTDKLIRDQVTTLIMAGHDTVSHVLQLTLILIGSYSGVQDKIYAELQQVFENSDRDVDKDDLTKLIYLEAVLKESMRLYSIVPIVSRHLHQDVRLKHYTLRRGHSCVLNLVSVHRHPMWGPDAEEFKPERWLNPNTLPSNPNAFIAFSLGKRNCIGRTYSMISMKTTLAHILRKYSINADHKKMQLKLECLMKPFAGHHIIIERRKK</sequence>
<dbReference type="InterPro" id="IPR036396">
    <property type="entry name" value="Cyt_P450_sf"/>
</dbReference>
<feature type="signal peptide" evidence="16">
    <location>
        <begin position="1"/>
        <end position="18"/>
    </location>
</feature>
<comment type="cofactor">
    <cofactor evidence="1 14">
        <name>heme</name>
        <dbReference type="ChEBI" id="CHEBI:30413"/>
    </cofactor>
</comment>
<dbReference type="Pfam" id="PF00067">
    <property type="entry name" value="p450"/>
    <property type="match status" value="1"/>
</dbReference>
<keyword evidence="8" id="KW-0256">Endoplasmic reticulum</keyword>
<dbReference type="GO" id="GO:0016705">
    <property type="term" value="F:oxidoreductase activity, acting on paired donors, with incorporation or reduction of molecular oxygen"/>
    <property type="evidence" value="ECO:0007669"/>
    <property type="project" value="InterPro"/>
</dbReference>
<evidence type="ECO:0000256" key="1">
    <source>
        <dbReference type="ARBA" id="ARBA00001971"/>
    </source>
</evidence>
<dbReference type="Gene3D" id="1.10.630.10">
    <property type="entry name" value="Cytochrome P450"/>
    <property type="match status" value="1"/>
</dbReference>
<dbReference type="AlphaFoldDB" id="A0AAJ7E788"/>
<dbReference type="PANTHER" id="PTHR24291:SF189">
    <property type="entry name" value="CYTOCHROME P450 4C3-RELATED"/>
    <property type="match status" value="1"/>
</dbReference>
<evidence type="ECO:0000256" key="11">
    <source>
        <dbReference type="ARBA" id="ARBA00023004"/>
    </source>
</evidence>
<comment type="subcellular location">
    <subcellularLocation>
        <location evidence="4">Endoplasmic reticulum membrane</location>
        <topology evidence="4">Peripheral membrane protein</topology>
    </subcellularLocation>
    <subcellularLocation>
        <location evidence="3">Microsome membrane</location>
        <topology evidence="3">Peripheral membrane protein</topology>
    </subcellularLocation>
</comment>
<dbReference type="PROSITE" id="PS00086">
    <property type="entry name" value="CYTOCHROME_P450"/>
    <property type="match status" value="1"/>
</dbReference>
<dbReference type="InterPro" id="IPR001128">
    <property type="entry name" value="Cyt_P450"/>
</dbReference>
<keyword evidence="9" id="KW-0492">Microsome</keyword>
<keyword evidence="11 14" id="KW-0408">Iron</keyword>
<evidence type="ECO:0000313" key="17">
    <source>
        <dbReference type="RefSeq" id="XP_013165751.1"/>
    </source>
</evidence>
<evidence type="ECO:0000256" key="3">
    <source>
        <dbReference type="ARBA" id="ARBA00004174"/>
    </source>
</evidence>
<accession>A0AAJ7E788</accession>
<keyword evidence="10 15" id="KW-0560">Oxidoreductase</keyword>
<evidence type="ECO:0000256" key="2">
    <source>
        <dbReference type="ARBA" id="ARBA00003690"/>
    </source>
</evidence>
<evidence type="ECO:0000256" key="15">
    <source>
        <dbReference type="RuleBase" id="RU000461"/>
    </source>
</evidence>
<evidence type="ECO:0000256" key="12">
    <source>
        <dbReference type="ARBA" id="ARBA00023033"/>
    </source>
</evidence>
<comment type="function">
    <text evidence="2">May be involved in the metabolism of insect hormones and in the breakdown of synthetic insecticides.</text>
</comment>
<feature type="chain" id="PRO_5042545928" evidence="16">
    <location>
        <begin position="19"/>
        <end position="491"/>
    </location>
</feature>
<name>A0AAJ7E788_PAPXU</name>
<dbReference type="InterPro" id="IPR017972">
    <property type="entry name" value="Cyt_P450_CS"/>
</dbReference>
<dbReference type="InterPro" id="IPR050196">
    <property type="entry name" value="Cytochrome_P450_Monoox"/>
</dbReference>
<evidence type="ECO:0000256" key="7">
    <source>
        <dbReference type="ARBA" id="ARBA00022723"/>
    </source>
</evidence>
<evidence type="ECO:0000256" key="6">
    <source>
        <dbReference type="ARBA" id="ARBA00022617"/>
    </source>
</evidence>
<feature type="binding site" description="axial binding residue" evidence="14">
    <location>
        <position position="438"/>
    </location>
    <ligand>
        <name>heme</name>
        <dbReference type="ChEBI" id="CHEBI:30413"/>
    </ligand>
    <ligandPart>
        <name>Fe</name>
        <dbReference type="ChEBI" id="CHEBI:18248"/>
    </ligandPart>
</feature>
<dbReference type="PRINTS" id="PR00463">
    <property type="entry name" value="EP450I"/>
</dbReference>
<dbReference type="GO" id="GO:0004497">
    <property type="term" value="F:monooxygenase activity"/>
    <property type="evidence" value="ECO:0007669"/>
    <property type="project" value="UniProtKB-KW"/>
</dbReference>
<comment type="similarity">
    <text evidence="5 15">Belongs to the cytochrome P450 family.</text>
</comment>
<evidence type="ECO:0000256" key="16">
    <source>
        <dbReference type="SAM" id="SignalP"/>
    </source>
</evidence>
<dbReference type="InterPro" id="IPR002401">
    <property type="entry name" value="Cyt_P450_E_grp-I"/>
</dbReference>
<evidence type="ECO:0000256" key="13">
    <source>
        <dbReference type="ARBA" id="ARBA00023136"/>
    </source>
</evidence>
<evidence type="ECO:0000256" key="5">
    <source>
        <dbReference type="ARBA" id="ARBA00010617"/>
    </source>
</evidence>
<gene>
    <name evidence="17" type="primary">LOC106116450</name>
</gene>
<dbReference type="PRINTS" id="PR00385">
    <property type="entry name" value="P450"/>
</dbReference>
<protein>
    <submittedName>
        <fullName evidence="17">Cytochrome P450 4V2-like</fullName>
    </submittedName>
</protein>
<keyword evidence="12 15" id="KW-0503">Monooxygenase</keyword>
<dbReference type="GO" id="GO:0020037">
    <property type="term" value="F:heme binding"/>
    <property type="evidence" value="ECO:0007669"/>
    <property type="project" value="InterPro"/>
</dbReference>
<keyword evidence="6 14" id="KW-0349">Heme</keyword>
<dbReference type="SUPFAM" id="SSF48264">
    <property type="entry name" value="Cytochrome P450"/>
    <property type="match status" value="1"/>
</dbReference>
<dbReference type="RefSeq" id="XP_013165751.1">
    <property type="nucleotide sequence ID" value="XM_013310297.1"/>
</dbReference>
<dbReference type="KEGG" id="pxu:106116450"/>
<proteinExistence type="inferred from homology"/>
<dbReference type="GeneID" id="106116450"/>
<organism evidence="17">
    <name type="scientific">Papilio xuthus</name>
    <name type="common">Asian swallowtail butterfly</name>
    <dbReference type="NCBI Taxonomy" id="66420"/>
    <lineage>
        <taxon>Eukaryota</taxon>
        <taxon>Metazoa</taxon>
        <taxon>Ecdysozoa</taxon>
        <taxon>Arthropoda</taxon>
        <taxon>Hexapoda</taxon>
        <taxon>Insecta</taxon>
        <taxon>Pterygota</taxon>
        <taxon>Neoptera</taxon>
        <taxon>Endopterygota</taxon>
        <taxon>Lepidoptera</taxon>
        <taxon>Glossata</taxon>
        <taxon>Ditrysia</taxon>
        <taxon>Papilionoidea</taxon>
        <taxon>Papilionidae</taxon>
        <taxon>Papilioninae</taxon>
        <taxon>Papilio</taxon>
    </lineage>
</organism>
<reference evidence="17" key="1">
    <citation type="submission" date="2025-08" db="UniProtKB">
        <authorList>
            <consortium name="RefSeq"/>
        </authorList>
    </citation>
    <scope>IDENTIFICATION</scope>
</reference>
<dbReference type="GO" id="GO:0005789">
    <property type="term" value="C:endoplasmic reticulum membrane"/>
    <property type="evidence" value="ECO:0007669"/>
    <property type="project" value="UniProtKB-SubCell"/>
</dbReference>
<evidence type="ECO:0000256" key="4">
    <source>
        <dbReference type="ARBA" id="ARBA00004406"/>
    </source>
</evidence>
<dbReference type="Proteomes" id="UP000694872">
    <property type="component" value="Unplaced"/>
</dbReference>
<keyword evidence="7 14" id="KW-0479">Metal-binding</keyword>
<evidence type="ECO:0000256" key="10">
    <source>
        <dbReference type="ARBA" id="ARBA00023002"/>
    </source>
</evidence>
<dbReference type="PANTHER" id="PTHR24291">
    <property type="entry name" value="CYTOCHROME P450 FAMILY 4"/>
    <property type="match status" value="1"/>
</dbReference>
<evidence type="ECO:0000256" key="14">
    <source>
        <dbReference type="PIRSR" id="PIRSR602401-1"/>
    </source>
</evidence>